<dbReference type="InterPro" id="IPR027945">
    <property type="entry name" value="SseB_C"/>
</dbReference>
<dbReference type="InterPro" id="IPR009839">
    <property type="entry name" value="SseB_N"/>
</dbReference>
<dbReference type="RefSeq" id="WP_071803479.1">
    <property type="nucleotide sequence ID" value="NZ_MEIA01000056.1"/>
</dbReference>
<sequence length="238" mass="24709">MAFPANPLESVLAGVRTGAATAEQLLHALRDNDLWVPLPAGADPNGDAALPVMPLEDGPYVAAYTSQEQFTHAAGEQAHMVLTGRELAALMPPELGLAVNPGAEIGLPIRASGVGILRGETRRVTAGSRMRLGLPPEEPADLLTALADAFASLPAVLEARLALAQVGEQPPALLIGVRLKTDPPPDAGARQVTAAVQAATARVPSPYPVDTVVLRDGSDPLTAWLMANTEPFYATGRT</sequence>
<dbReference type="EMBL" id="MEIA01000056">
    <property type="protein sequence ID" value="OJF15391.1"/>
    <property type="molecule type" value="Genomic_DNA"/>
</dbReference>
<name>A0A1K0FRC3_9ACTN</name>
<accession>A0A1K0FRC3</accession>
<dbReference type="Pfam" id="PF07179">
    <property type="entry name" value="SseB"/>
    <property type="match status" value="1"/>
</dbReference>
<protein>
    <recommendedName>
        <fullName evidence="5">Type III secretion system (T3SS) SseB-like protein</fullName>
    </recommendedName>
</protein>
<evidence type="ECO:0000313" key="4">
    <source>
        <dbReference type="Proteomes" id="UP000182486"/>
    </source>
</evidence>
<gene>
    <name evidence="3" type="ORF">BG844_04630</name>
</gene>
<evidence type="ECO:0000313" key="3">
    <source>
        <dbReference type="EMBL" id="OJF15391.1"/>
    </source>
</evidence>
<evidence type="ECO:0008006" key="5">
    <source>
        <dbReference type="Google" id="ProtNLM"/>
    </source>
</evidence>
<keyword evidence="4" id="KW-1185">Reference proteome</keyword>
<evidence type="ECO:0000259" key="2">
    <source>
        <dbReference type="Pfam" id="PF14581"/>
    </source>
</evidence>
<feature type="domain" description="SseB protein C-terminal" evidence="2">
    <location>
        <begin position="124"/>
        <end position="233"/>
    </location>
</feature>
<evidence type="ECO:0000259" key="1">
    <source>
        <dbReference type="Pfam" id="PF07179"/>
    </source>
</evidence>
<proteinExistence type="predicted"/>
<organism evidence="3 4">
    <name type="scientific">Couchioplanes caeruleus subsp. caeruleus</name>
    <dbReference type="NCBI Taxonomy" id="56427"/>
    <lineage>
        <taxon>Bacteria</taxon>
        <taxon>Bacillati</taxon>
        <taxon>Actinomycetota</taxon>
        <taxon>Actinomycetes</taxon>
        <taxon>Micromonosporales</taxon>
        <taxon>Micromonosporaceae</taxon>
        <taxon>Couchioplanes</taxon>
    </lineage>
</organism>
<dbReference type="Proteomes" id="UP000182486">
    <property type="component" value="Unassembled WGS sequence"/>
</dbReference>
<dbReference type="AlphaFoldDB" id="A0A1K0FRC3"/>
<comment type="caution">
    <text evidence="3">The sequence shown here is derived from an EMBL/GenBank/DDBJ whole genome shotgun (WGS) entry which is preliminary data.</text>
</comment>
<dbReference type="Pfam" id="PF14581">
    <property type="entry name" value="SseB_C"/>
    <property type="match status" value="1"/>
</dbReference>
<reference evidence="3 4" key="1">
    <citation type="submission" date="2016-09" db="EMBL/GenBank/DDBJ databases">
        <title>Couchioplanes caeruleus draft genome sequence.</title>
        <authorList>
            <person name="Sheehan J."/>
            <person name="Caffrey P."/>
        </authorList>
    </citation>
    <scope>NUCLEOTIDE SEQUENCE [LARGE SCALE GENOMIC DNA]</scope>
    <source>
        <strain evidence="3 4">DSM 43634</strain>
    </source>
</reference>
<feature type="domain" description="SseB protein N-terminal" evidence="1">
    <location>
        <begin position="8"/>
        <end position="114"/>
    </location>
</feature>